<dbReference type="PROSITE" id="PS00600">
    <property type="entry name" value="AA_TRANSFER_CLASS_3"/>
    <property type="match status" value="1"/>
</dbReference>
<dbReference type="InterPro" id="IPR015422">
    <property type="entry name" value="PyrdxlP-dep_Trfase_small"/>
</dbReference>
<proteinExistence type="inferred from homology"/>
<dbReference type="OrthoDB" id="10261433at2759"/>
<sequence length="541" mass="55609">MADPEARRRALLQERRAVYGPNTSLSYKQPLHIVRGAGARLFDSGGAAYLDCVNNVTHVGHANEAVNAAICGQLALVNTNSRYLSEGLVELSKQLLATLPPNLEVVYLCNSGSEANDLALRMARAAAAARAGRAGAAPAAPHVACMASAYHGHLTSTMAISPYKFWGAHGAGKEPWVHVLPLPDTYRGHHLDGAASARGALAEARAAGGEVVAFIAESVLSCGGQTFFPEGYLPAVYAEMRAAGAVCIADEVQCGFGRMGDAFWGFQLAGVAPDAVVFGKPMGNGFPLSAVAVTRELANTFGAQEYFNTFGGCNAAAAAGLAVLSEIRRLDLQASAARVGARLLARLRALASEHPIIGDVRGRGLFVGIEVVRCPASKAPAPAAAEWIKEFALSRRVLLSTDGPFDNVLKIKPPMVFSEADADELVGVLSEALRALTGSEAARAAVEEAEAARYEARVAPTAARYEENAARIYAAAAAEAAAAAAARKLALLGVAGAPASGGASTSSGASSDGDWEPPAAVGPAVAGLAKSPLRAPAPAAR</sequence>
<comment type="caution">
    <text evidence="5">The sequence shown here is derived from an EMBL/GenBank/DDBJ whole genome shotgun (WGS) entry which is preliminary data.</text>
</comment>
<organism evidence="5 6">
    <name type="scientific">Raphidocelis subcapitata</name>
    <dbReference type="NCBI Taxonomy" id="307507"/>
    <lineage>
        <taxon>Eukaryota</taxon>
        <taxon>Viridiplantae</taxon>
        <taxon>Chlorophyta</taxon>
        <taxon>core chlorophytes</taxon>
        <taxon>Chlorophyceae</taxon>
        <taxon>CS clade</taxon>
        <taxon>Sphaeropleales</taxon>
        <taxon>Selenastraceae</taxon>
        <taxon>Raphidocelis</taxon>
    </lineage>
</organism>
<comment type="similarity">
    <text evidence="1 3">Belongs to the class-III pyridoxal-phosphate-dependent aminotransferase family.</text>
</comment>
<dbReference type="Pfam" id="PF00202">
    <property type="entry name" value="Aminotran_3"/>
    <property type="match status" value="1"/>
</dbReference>
<evidence type="ECO:0000256" key="4">
    <source>
        <dbReference type="SAM" id="MobiDB-lite"/>
    </source>
</evidence>
<dbReference type="EMBL" id="BDRX01000161">
    <property type="protein sequence ID" value="GBF99529.1"/>
    <property type="molecule type" value="Genomic_DNA"/>
</dbReference>
<dbReference type="Proteomes" id="UP000247498">
    <property type="component" value="Unassembled WGS sequence"/>
</dbReference>
<dbReference type="Gene3D" id="3.90.1150.10">
    <property type="entry name" value="Aspartate Aminotransferase, domain 1"/>
    <property type="match status" value="1"/>
</dbReference>
<dbReference type="InterPro" id="IPR005814">
    <property type="entry name" value="Aminotrans_3"/>
</dbReference>
<dbReference type="CDD" id="cd00610">
    <property type="entry name" value="OAT_like"/>
    <property type="match status" value="1"/>
</dbReference>
<dbReference type="InterPro" id="IPR049704">
    <property type="entry name" value="Aminotrans_3_PPA_site"/>
</dbReference>
<dbReference type="GO" id="GO:0008483">
    <property type="term" value="F:transaminase activity"/>
    <property type="evidence" value="ECO:0007669"/>
    <property type="project" value="InterPro"/>
</dbReference>
<dbReference type="STRING" id="307507.A0A2V0PIZ9"/>
<evidence type="ECO:0000256" key="3">
    <source>
        <dbReference type="RuleBase" id="RU003560"/>
    </source>
</evidence>
<feature type="region of interest" description="Disordered" evidence="4">
    <location>
        <begin position="499"/>
        <end position="541"/>
    </location>
</feature>
<accession>A0A2V0PIZ9</accession>
<keyword evidence="2 3" id="KW-0663">Pyridoxal phosphate</keyword>
<dbReference type="GO" id="GO:0005739">
    <property type="term" value="C:mitochondrion"/>
    <property type="evidence" value="ECO:0007669"/>
    <property type="project" value="TreeGrafter"/>
</dbReference>
<dbReference type="PANTHER" id="PTHR45688:SF13">
    <property type="entry name" value="ALANINE--GLYOXYLATE AMINOTRANSFERASE 2-LIKE"/>
    <property type="match status" value="1"/>
</dbReference>
<dbReference type="InParanoid" id="A0A2V0PIZ9"/>
<dbReference type="GO" id="GO:0016829">
    <property type="term" value="F:lyase activity"/>
    <property type="evidence" value="ECO:0007669"/>
    <property type="project" value="UniProtKB-KW"/>
</dbReference>
<dbReference type="AlphaFoldDB" id="A0A2V0PIZ9"/>
<feature type="compositionally biased region" description="Low complexity" evidence="4">
    <location>
        <begin position="499"/>
        <end position="527"/>
    </location>
</feature>
<gene>
    <name evidence="5" type="ORF">Rsub_11963</name>
</gene>
<dbReference type="InterPro" id="IPR015421">
    <property type="entry name" value="PyrdxlP-dep_Trfase_major"/>
</dbReference>
<evidence type="ECO:0000256" key="2">
    <source>
        <dbReference type="ARBA" id="ARBA00022898"/>
    </source>
</evidence>
<reference evidence="5 6" key="1">
    <citation type="journal article" date="2018" name="Sci. Rep.">
        <title>Raphidocelis subcapitata (=Pseudokirchneriella subcapitata) provides an insight into genome evolution and environmental adaptations in the Sphaeropleales.</title>
        <authorList>
            <person name="Suzuki S."/>
            <person name="Yamaguchi H."/>
            <person name="Nakajima N."/>
            <person name="Kawachi M."/>
        </authorList>
    </citation>
    <scope>NUCLEOTIDE SEQUENCE [LARGE SCALE GENOMIC DNA]</scope>
    <source>
        <strain evidence="5 6">NIES-35</strain>
    </source>
</reference>
<dbReference type="Gene3D" id="3.40.640.10">
    <property type="entry name" value="Type I PLP-dependent aspartate aminotransferase-like (Major domain)"/>
    <property type="match status" value="1"/>
</dbReference>
<keyword evidence="5" id="KW-0456">Lyase</keyword>
<dbReference type="GO" id="GO:0030170">
    <property type="term" value="F:pyridoxal phosphate binding"/>
    <property type="evidence" value="ECO:0007669"/>
    <property type="project" value="InterPro"/>
</dbReference>
<keyword evidence="6" id="KW-1185">Reference proteome</keyword>
<dbReference type="PANTHER" id="PTHR45688">
    <property type="match status" value="1"/>
</dbReference>
<evidence type="ECO:0000256" key="1">
    <source>
        <dbReference type="ARBA" id="ARBA00008954"/>
    </source>
</evidence>
<name>A0A2V0PIZ9_9CHLO</name>
<evidence type="ECO:0000313" key="5">
    <source>
        <dbReference type="EMBL" id="GBF99529.1"/>
    </source>
</evidence>
<protein>
    <submittedName>
        <fullName evidence="5">Ethanolamine-phosphate phospho-lyase</fullName>
    </submittedName>
</protein>
<evidence type="ECO:0000313" key="6">
    <source>
        <dbReference type="Proteomes" id="UP000247498"/>
    </source>
</evidence>
<dbReference type="InterPro" id="IPR015424">
    <property type="entry name" value="PyrdxlP-dep_Trfase"/>
</dbReference>
<dbReference type="SUPFAM" id="SSF53383">
    <property type="entry name" value="PLP-dependent transferases"/>
    <property type="match status" value="1"/>
</dbReference>